<feature type="region of interest" description="Disordered" evidence="2">
    <location>
        <begin position="337"/>
        <end position="370"/>
    </location>
</feature>
<protein>
    <submittedName>
        <fullName evidence="4">Caspase domain-containing protein</fullName>
    </submittedName>
</protein>
<feature type="region of interest" description="Disordered" evidence="2">
    <location>
        <begin position="417"/>
        <end position="507"/>
    </location>
</feature>
<name>A0AAD7EUM9_9AGAR</name>
<feature type="compositionally biased region" description="Low complexity" evidence="2">
    <location>
        <begin position="337"/>
        <end position="346"/>
    </location>
</feature>
<evidence type="ECO:0000259" key="3">
    <source>
        <dbReference type="Pfam" id="PF00656"/>
    </source>
</evidence>
<dbReference type="GO" id="GO:0004197">
    <property type="term" value="F:cysteine-type endopeptidase activity"/>
    <property type="evidence" value="ECO:0007669"/>
    <property type="project" value="InterPro"/>
</dbReference>
<dbReference type="Gene3D" id="3.40.50.12660">
    <property type="match status" value="1"/>
</dbReference>
<evidence type="ECO:0000256" key="1">
    <source>
        <dbReference type="ARBA" id="ARBA00009005"/>
    </source>
</evidence>
<feature type="compositionally biased region" description="Low complexity" evidence="2">
    <location>
        <begin position="671"/>
        <end position="687"/>
    </location>
</feature>
<feature type="compositionally biased region" description="Basic and acidic residues" evidence="2">
    <location>
        <begin position="417"/>
        <end position="437"/>
    </location>
</feature>
<comment type="caution">
    <text evidence="4">The sequence shown here is derived from an EMBL/GenBank/DDBJ whole genome shotgun (WGS) entry which is preliminary data.</text>
</comment>
<dbReference type="PANTHER" id="PTHR48104:SF30">
    <property type="entry name" value="METACASPASE-1"/>
    <property type="match status" value="1"/>
</dbReference>
<feature type="compositionally biased region" description="Polar residues" evidence="2">
    <location>
        <begin position="250"/>
        <end position="280"/>
    </location>
</feature>
<feature type="domain" description="Peptidase C14 caspase" evidence="3">
    <location>
        <begin position="30"/>
        <end position="206"/>
    </location>
</feature>
<reference evidence="4" key="1">
    <citation type="submission" date="2023-03" db="EMBL/GenBank/DDBJ databases">
        <title>Massive genome expansion in bonnet fungi (Mycena s.s.) driven by repeated elements and novel gene families across ecological guilds.</title>
        <authorList>
            <consortium name="Lawrence Berkeley National Laboratory"/>
            <person name="Harder C.B."/>
            <person name="Miyauchi S."/>
            <person name="Viragh M."/>
            <person name="Kuo A."/>
            <person name="Thoen E."/>
            <person name="Andreopoulos B."/>
            <person name="Lu D."/>
            <person name="Skrede I."/>
            <person name="Drula E."/>
            <person name="Henrissat B."/>
            <person name="Morin E."/>
            <person name="Kohler A."/>
            <person name="Barry K."/>
            <person name="LaButti K."/>
            <person name="Morin E."/>
            <person name="Salamov A."/>
            <person name="Lipzen A."/>
            <person name="Mereny Z."/>
            <person name="Hegedus B."/>
            <person name="Baldrian P."/>
            <person name="Stursova M."/>
            <person name="Weitz H."/>
            <person name="Taylor A."/>
            <person name="Grigoriev I.V."/>
            <person name="Nagy L.G."/>
            <person name="Martin F."/>
            <person name="Kauserud H."/>
        </authorList>
    </citation>
    <scope>NUCLEOTIDE SEQUENCE</scope>
    <source>
        <strain evidence="4">CBHHK002</strain>
    </source>
</reference>
<feature type="compositionally biased region" description="Low complexity" evidence="2">
    <location>
        <begin position="706"/>
        <end position="715"/>
    </location>
</feature>
<accession>A0AAD7EUM9</accession>
<evidence type="ECO:0000313" key="5">
    <source>
        <dbReference type="Proteomes" id="UP001218218"/>
    </source>
</evidence>
<comment type="similarity">
    <text evidence="1">Belongs to the peptidase C14B family.</text>
</comment>
<feature type="region of interest" description="Disordered" evidence="2">
    <location>
        <begin position="241"/>
        <end position="290"/>
    </location>
</feature>
<dbReference type="InterPro" id="IPR011600">
    <property type="entry name" value="Pept_C14_caspase"/>
</dbReference>
<dbReference type="PANTHER" id="PTHR48104">
    <property type="entry name" value="METACASPASE-4"/>
    <property type="match status" value="1"/>
</dbReference>
<proteinExistence type="inferred from homology"/>
<dbReference type="AlphaFoldDB" id="A0AAD7EUM9"/>
<organism evidence="4 5">
    <name type="scientific">Mycena albidolilacea</name>
    <dbReference type="NCBI Taxonomy" id="1033008"/>
    <lineage>
        <taxon>Eukaryota</taxon>
        <taxon>Fungi</taxon>
        <taxon>Dikarya</taxon>
        <taxon>Basidiomycota</taxon>
        <taxon>Agaricomycotina</taxon>
        <taxon>Agaricomycetes</taxon>
        <taxon>Agaricomycetidae</taxon>
        <taxon>Agaricales</taxon>
        <taxon>Marasmiineae</taxon>
        <taxon>Mycenaceae</taxon>
        <taxon>Mycena</taxon>
    </lineage>
</organism>
<dbReference type="Proteomes" id="UP001218218">
    <property type="component" value="Unassembled WGS sequence"/>
</dbReference>
<dbReference type="EMBL" id="JARIHO010000012">
    <property type="protein sequence ID" value="KAJ7352199.1"/>
    <property type="molecule type" value="Genomic_DNA"/>
</dbReference>
<feature type="region of interest" description="Disordered" evidence="2">
    <location>
        <begin position="671"/>
        <end position="775"/>
    </location>
</feature>
<feature type="compositionally biased region" description="Polar residues" evidence="2">
    <location>
        <begin position="688"/>
        <end position="700"/>
    </location>
</feature>
<dbReference type="GO" id="GO:0005737">
    <property type="term" value="C:cytoplasm"/>
    <property type="evidence" value="ECO:0007669"/>
    <property type="project" value="TreeGrafter"/>
</dbReference>
<gene>
    <name evidence="4" type="ORF">DFH08DRAFT_990387</name>
</gene>
<dbReference type="Pfam" id="PF00656">
    <property type="entry name" value="Peptidase_C14"/>
    <property type="match status" value="2"/>
</dbReference>
<evidence type="ECO:0000313" key="4">
    <source>
        <dbReference type="EMBL" id="KAJ7352199.1"/>
    </source>
</evidence>
<feature type="domain" description="Peptidase C14 caspase" evidence="3">
    <location>
        <begin position="575"/>
        <end position="639"/>
    </location>
</feature>
<dbReference type="Gene3D" id="3.40.50.1460">
    <property type="match status" value="1"/>
</dbReference>
<feature type="region of interest" description="Disordered" evidence="2">
    <location>
        <begin position="1"/>
        <end position="24"/>
    </location>
</feature>
<sequence length="775" mass="84568">MKIGRSTGIGYSRRTPVPEKVAPAQEHIPKRKALLIGITYGAGDAGTSYGELKGPHADVAAMRSLLVARYNYAESDIVVLLDEKDAMVQPTRANILRAIDELVRGARKGDRFFFHYCGHTTQVENRSNSEEDGMDECLVPVDGEANKIVDNVSLISPSTHFSLPSDSNLRLVLLLELRRHLVAALPVGSSLVAVFDSCHSASLLDLAHFRCNRVYVPWLSKGRRRSDERWNAVVRRLALPLLPPSKSKPQTPAHSPTRSRSNSVRSPPLTRSNTHASATRSPLGSAPLPPLQAAATTIDKLLRRAVPARKATRRATREIRELLQLLENVPVPAVEQAAAQVPPVEEGPASLEPTRSNTPLATSPDRGPPLVTTRRIYEAARTSHGGLRAWRTEVDALEVGYSDRLAEGDGADVGVREVKGDEMKPLGRAGTEGDLRARGGRGKQKRQPGESKERTPRKRTSLPLVPLRLGSLGVGQRGEQLQEEPVAMDRDAKGKGNERRTAVKRARAVSVAVREDSVGPSSGAGKENVAGVRRPTLAVAVPKEQARPASWLGEEGEERACESPAAVWPCTGWTCRDPAHQHDEEAKASVISLASCKDHQLSWETADGGSMTKELVRILERDPHPTLRSLITSVSHALHGMSLERHLETRRYKRDVKKYAAFLERQRANAALLRPSSSSSATPRSPTQDSSRVSTLSPSTLGAPISRSSSRAAAATGVFPNEDTRTDTSTAVRKPKRPQAKAKSEGFVAEYDMDNFQDPQVSSHQPLDMEQPWYM</sequence>
<dbReference type="GO" id="GO:0006508">
    <property type="term" value="P:proteolysis"/>
    <property type="evidence" value="ECO:0007669"/>
    <property type="project" value="InterPro"/>
</dbReference>
<dbReference type="InterPro" id="IPR050452">
    <property type="entry name" value="Metacaspase"/>
</dbReference>
<keyword evidence="5" id="KW-1185">Reference proteome</keyword>
<evidence type="ECO:0000256" key="2">
    <source>
        <dbReference type="SAM" id="MobiDB-lite"/>
    </source>
</evidence>
<feature type="compositionally biased region" description="Basic and acidic residues" evidence="2">
    <location>
        <begin position="487"/>
        <end position="501"/>
    </location>
</feature>